<reference evidence="6" key="1">
    <citation type="submission" date="2022-02" db="EMBL/GenBank/DDBJ databases">
        <title>Vibrio sp. nov., a new bacterium isolated from Bohai sea, China.</title>
        <authorList>
            <person name="Yuan Y."/>
        </authorList>
    </citation>
    <scope>NUCLEOTIDE SEQUENCE</scope>
    <source>
        <strain evidence="6">DBSS07</strain>
    </source>
</reference>
<dbReference type="PANTHER" id="PTHR14969">
    <property type="entry name" value="SPHINGOSINE-1-PHOSPHATE PHOSPHOHYDROLASE"/>
    <property type="match status" value="1"/>
</dbReference>
<feature type="signal peptide" evidence="4">
    <location>
        <begin position="1"/>
        <end position="41"/>
    </location>
</feature>
<dbReference type="PANTHER" id="PTHR14969:SF13">
    <property type="entry name" value="AT30094P"/>
    <property type="match status" value="1"/>
</dbReference>
<evidence type="ECO:0000256" key="3">
    <source>
        <dbReference type="ARBA" id="ARBA00047594"/>
    </source>
</evidence>
<evidence type="ECO:0000256" key="1">
    <source>
        <dbReference type="ARBA" id="ARBA00012374"/>
    </source>
</evidence>
<accession>A0A9X3CHF0</accession>
<dbReference type="InterPro" id="IPR000326">
    <property type="entry name" value="PAP2/HPO"/>
</dbReference>
<feature type="domain" description="Phosphatidic acid phosphatase type 2/haloperoxidase" evidence="5">
    <location>
        <begin position="71"/>
        <end position="171"/>
    </location>
</feature>
<evidence type="ECO:0000256" key="4">
    <source>
        <dbReference type="SAM" id="SignalP"/>
    </source>
</evidence>
<feature type="chain" id="PRO_5040787784" description="undecaprenyl-diphosphate phosphatase" evidence="4">
    <location>
        <begin position="42"/>
        <end position="197"/>
    </location>
</feature>
<dbReference type="CDD" id="cd03394">
    <property type="entry name" value="PAP2_like_5"/>
    <property type="match status" value="1"/>
</dbReference>
<evidence type="ECO:0000256" key="2">
    <source>
        <dbReference type="ARBA" id="ARBA00032707"/>
    </source>
</evidence>
<evidence type="ECO:0000259" key="5">
    <source>
        <dbReference type="SMART" id="SM00014"/>
    </source>
</evidence>
<keyword evidence="7" id="KW-1185">Reference proteome</keyword>
<proteinExistence type="predicted"/>
<evidence type="ECO:0000313" key="6">
    <source>
        <dbReference type="EMBL" id="MCW8335760.1"/>
    </source>
</evidence>
<protein>
    <recommendedName>
        <fullName evidence="1">undecaprenyl-diphosphate phosphatase</fullName>
        <ecNumber evidence="1">3.6.1.27</ecNumber>
    </recommendedName>
    <alternativeName>
        <fullName evidence="2">Undecaprenyl pyrophosphate phosphatase</fullName>
    </alternativeName>
</protein>
<dbReference type="Gene3D" id="1.20.144.10">
    <property type="entry name" value="Phosphatidic acid phosphatase type 2/haloperoxidase"/>
    <property type="match status" value="1"/>
</dbReference>
<dbReference type="EC" id="3.6.1.27" evidence="1"/>
<organism evidence="6 7">
    <name type="scientific">Vibrio paucivorans</name>
    <dbReference type="NCBI Taxonomy" id="2829489"/>
    <lineage>
        <taxon>Bacteria</taxon>
        <taxon>Pseudomonadati</taxon>
        <taxon>Pseudomonadota</taxon>
        <taxon>Gammaproteobacteria</taxon>
        <taxon>Vibrionales</taxon>
        <taxon>Vibrionaceae</taxon>
        <taxon>Vibrio</taxon>
    </lineage>
</organism>
<comment type="caution">
    <text evidence="6">The sequence shown here is derived from an EMBL/GenBank/DDBJ whole genome shotgun (WGS) entry which is preliminary data.</text>
</comment>
<comment type="catalytic activity">
    <reaction evidence="3">
        <text>di-trans,octa-cis-undecaprenyl diphosphate + H2O = di-trans,octa-cis-undecaprenyl phosphate + phosphate + H(+)</text>
        <dbReference type="Rhea" id="RHEA:28094"/>
        <dbReference type="ChEBI" id="CHEBI:15377"/>
        <dbReference type="ChEBI" id="CHEBI:15378"/>
        <dbReference type="ChEBI" id="CHEBI:43474"/>
        <dbReference type="ChEBI" id="CHEBI:58405"/>
        <dbReference type="ChEBI" id="CHEBI:60392"/>
        <dbReference type="EC" id="3.6.1.27"/>
    </reaction>
</comment>
<evidence type="ECO:0000313" key="7">
    <source>
        <dbReference type="Proteomes" id="UP001155586"/>
    </source>
</evidence>
<dbReference type="SUPFAM" id="SSF48317">
    <property type="entry name" value="Acid phosphatase/Vanadium-dependent haloperoxidase"/>
    <property type="match status" value="1"/>
</dbReference>
<dbReference type="Proteomes" id="UP001155586">
    <property type="component" value="Unassembled WGS sequence"/>
</dbReference>
<gene>
    <name evidence="6" type="ORF">MD483_18275</name>
</gene>
<sequence>MALYAIYAHPFAVGDSTMFKAFCYNPLITIPLLCLSSSAVASDSWKTVSDIGAYGLVATALAVPAYKEDWQGFKQAGFSIATASGVGLLGKATIEKERPDGSDNHSFPSNHTANAFASATTLHLRYGWQAALPAYGMATLVGVGRVEADKHYWSDVLAGAVIGSVSAWVFTDAFDDNVQVLPWVDSQSVGLNVSMQW</sequence>
<dbReference type="GO" id="GO:0050380">
    <property type="term" value="F:undecaprenyl-diphosphatase activity"/>
    <property type="evidence" value="ECO:0007669"/>
    <property type="project" value="UniProtKB-EC"/>
</dbReference>
<dbReference type="InterPro" id="IPR036938">
    <property type="entry name" value="PAP2/HPO_sf"/>
</dbReference>
<dbReference type="SMART" id="SM00014">
    <property type="entry name" value="acidPPc"/>
    <property type="match status" value="1"/>
</dbReference>
<dbReference type="AlphaFoldDB" id="A0A9X3CHF0"/>
<dbReference type="EMBL" id="JAKRRX010000140">
    <property type="protein sequence ID" value="MCW8335760.1"/>
    <property type="molecule type" value="Genomic_DNA"/>
</dbReference>
<keyword evidence="4" id="KW-0732">Signal</keyword>
<name>A0A9X3CHF0_9VIBR</name>
<dbReference type="Pfam" id="PF01569">
    <property type="entry name" value="PAP2"/>
    <property type="match status" value="1"/>
</dbReference>